<evidence type="ECO:0000259" key="2">
    <source>
        <dbReference type="Pfam" id="PF00535"/>
    </source>
</evidence>
<accession>A0ABW3LI87</accession>
<dbReference type="Proteomes" id="UP001597040">
    <property type="component" value="Unassembled WGS sequence"/>
</dbReference>
<feature type="domain" description="Glycosyltransferase 2-like" evidence="2">
    <location>
        <begin position="7"/>
        <end position="135"/>
    </location>
</feature>
<dbReference type="SUPFAM" id="SSF53448">
    <property type="entry name" value="Nucleotide-diphospho-sugar transferases"/>
    <property type="match status" value="1"/>
</dbReference>
<organism evidence="3 4">
    <name type="scientific">Virgibacillus byunsanensis</name>
    <dbReference type="NCBI Taxonomy" id="570945"/>
    <lineage>
        <taxon>Bacteria</taxon>
        <taxon>Bacillati</taxon>
        <taxon>Bacillota</taxon>
        <taxon>Bacilli</taxon>
        <taxon>Bacillales</taxon>
        <taxon>Bacillaceae</taxon>
        <taxon>Virgibacillus</taxon>
    </lineage>
</organism>
<gene>
    <name evidence="3" type="ORF">ACFQ3N_02030</name>
</gene>
<dbReference type="InterPro" id="IPR001173">
    <property type="entry name" value="Glyco_trans_2-like"/>
</dbReference>
<protein>
    <submittedName>
        <fullName evidence="3">Glycosyltransferase family 2 protein</fullName>
    </submittedName>
</protein>
<evidence type="ECO:0000256" key="1">
    <source>
        <dbReference type="ARBA" id="ARBA00006739"/>
    </source>
</evidence>
<reference evidence="4" key="1">
    <citation type="journal article" date="2019" name="Int. J. Syst. Evol. Microbiol.">
        <title>The Global Catalogue of Microorganisms (GCM) 10K type strain sequencing project: providing services to taxonomists for standard genome sequencing and annotation.</title>
        <authorList>
            <consortium name="The Broad Institute Genomics Platform"/>
            <consortium name="The Broad Institute Genome Sequencing Center for Infectious Disease"/>
            <person name="Wu L."/>
            <person name="Ma J."/>
        </authorList>
    </citation>
    <scope>NUCLEOTIDE SEQUENCE [LARGE SCALE GENOMIC DNA]</scope>
    <source>
        <strain evidence="4">CCUG 56754</strain>
    </source>
</reference>
<name>A0ABW3LI87_9BACI</name>
<comment type="caution">
    <text evidence="3">The sequence shown here is derived from an EMBL/GenBank/DDBJ whole genome shotgun (WGS) entry which is preliminary data.</text>
</comment>
<dbReference type="PANTHER" id="PTHR22916">
    <property type="entry name" value="GLYCOSYLTRANSFERASE"/>
    <property type="match status" value="1"/>
</dbReference>
<evidence type="ECO:0000313" key="4">
    <source>
        <dbReference type="Proteomes" id="UP001597040"/>
    </source>
</evidence>
<comment type="similarity">
    <text evidence="1">Belongs to the glycosyltransferase 2 family.</text>
</comment>
<dbReference type="CDD" id="cd00761">
    <property type="entry name" value="Glyco_tranf_GTA_type"/>
    <property type="match status" value="1"/>
</dbReference>
<keyword evidence="4" id="KW-1185">Reference proteome</keyword>
<dbReference type="Gene3D" id="3.90.550.10">
    <property type="entry name" value="Spore Coat Polysaccharide Biosynthesis Protein SpsA, Chain A"/>
    <property type="match status" value="1"/>
</dbReference>
<evidence type="ECO:0000313" key="3">
    <source>
        <dbReference type="EMBL" id="MFD1037204.1"/>
    </source>
</evidence>
<dbReference type="InterPro" id="IPR029044">
    <property type="entry name" value="Nucleotide-diphossugar_trans"/>
</dbReference>
<proteinExistence type="inferred from homology"/>
<dbReference type="RefSeq" id="WP_390359066.1">
    <property type="nucleotide sequence ID" value="NZ_JBHTKJ010000007.1"/>
</dbReference>
<dbReference type="PANTHER" id="PTHR22916:SF3">
    <property type="entry name" value="UDP-GLCNAC:BETAGAL BETA-1,3-N-ACETYLGLUCOSAMINYLTRANSFERASE-LIKE PROTEIN 1"/>
    <property type="match status" value="1"/>
</dbReference>
<sequence>MDQPLVTVFIPLYNCEAYIQDALKSIIHQTYTNLEILIIDDGSTDNSVNIVNSYTDSRIRLIKNRSNKGIPYTRNVGLEESNGEYMAIMDADDISYVTRIEKQVDFMENNLNIDAIGSYYNIFGGRFNKVMKPKSITSEEIKAGLVLLNRIANPTSFIRLETLRKYGIRYNSAYFVAQDYDMWVQISKVGNLFILPEVLLKYRTGHSNITKKSKADKVIQRKQINDSIHEDILSFYNFNLTEEELSIFNEFFNDNYHSKISDNTLIRLPSLLASLEEYNRRNKLFNEDLFSEVIRDTVLVILNRRKIDLRHKVHLYNKVCKVRSNRSTTKDLSYMVPKHIYNLLFS</sequence>
<dbReference type="EMBL" id="JBHTKJ010000007">
    <property type="protein sequence ID" value="MFD1037204.1"/>
    <property type="molecule type" value="Genomic_DNA"/>
</dbReference>
<dbReference type="Pfam" id="PF00535">
    <property type="entry name" value="Glycos_transf_2"/>
    <property type="match status" value="1"/>
</dbReference>